<reference evidence="3" key="2">
    <citation type="journal article" date="2021" name="PeerJ">
        <title>Extensive microbial diversity within the chicken gut microbiome revealed by metagenomics and culture.</title>
        <authorList>
            <person name="Gilroy R."/>
            <person name="Ravi A."/>
            <person name="Getino M."/>
            <person name="Pursley I."/>
            <person name="Horton D.L."/>
            <person name="Alikhan N.F."/>
            <person name="Baker D."/>
            <person name="Gharbi K."/>
            <person name="Hall N."/>
            <person name="Watson M."/>
            <person name="Adriaenssens E.M."/>
            <person name="Foster-Nyarko E."/>
            <person name="Jarju S."/>
            <person name="Secka A."/>
            <person name="Antonio M."/>
            <person name="Oren A."/>
            <person name="Chaudhuri R.R."/>
            <person name="La Ragione R."/>
            <person name="Hildebrand F."/>
            <person name="Pallen M.J."/>
        </authorList>
    </citation>
    <scope>NUCLEOTIDE SEQUENCE</scope>
    <source>
        <strain evidence="3">ChiSjej6B24-2974</strain>
    </source>
</reference>
<evidence type="ECO:0008006" key="5">
    <source>
        <dbReference type="Google" id="ProtNLM"/>
    </source>
</evidence>
<evidence type="ECO:0000313" key="3">
    <source>
        <dbReference type="EMBL" id="HIQ82816.1"/>
    </source>
</evidence>
<feature type="chain" id="PRO_5039315296" description="PepSY domain-containing protein" evidence="2">
    <location>
        <begin position="23"/>
        <end position="243"/>
    </location>
</feature>
<feature type="signal peptide" evidence="2">
    <location>
        <begin position="1"/>
        <end position="22"/>
    </location>
</feature>
<gene>
    <name evidence="3" type="ORF">IAA52_06905</name>
</gene>
<feature type="region of interest" description="Disordered" evidence="1">
    <location>
        <begin position="32"/>
        <end position="86"/>
    </location>
</feature>
<evidence type="ECO:0000313" key="4">
    <source>
        <dbReference type="Proteomes" id="UP000824260"/>
    </source>
</evidence>
<feature type="compositionally biased region" description="Polar residues" evidence="1">
    <location>
        <begin position="35"/>
        <end position="45"/>
    </location>
</feature>
<feature type="compositionally biased region" description="Acidic residues" evidence="1">
    <location>
        <begin position="72"/>
        <end position="82"/>
    </location>
</feature>
<dbReference type="EMBL" id="DVFZ01000068">
    <property type="protein sequence ID" value="HIQ82816.1"/>
    <property type="molecule type" value="Genomic_DNA"/>
</dbReference>
<sequence length="243" mass="26173">MRIKRFVAFLLVCLLLAGTACAEAGLKPRRDIGESSMQSDATPTEESAHSGEHEEVFSFSPSEEEKQPSADDATENPAEDDGAPLYQERIEGTLVLEESDYGYSNSVTYDLFIAVSEYEDYSVLIEAGAMPAAGEGMAVEAALNLESGLEQMEELASGELTVTDAASGDVYARYTLSLDDESNITIRDALSGDVLEFGSPDDETLLDAMAIESIYRGSEALYANYEPLARRFAALDNVGDALT</sequence>
<comment type="caution">
    <text evidence="3">The sequence shown here is derived from an EMBL/GenBank/DDBJ whole genome shotgun (WGS) entry which is preliminary data.</text>
</comment>
<protein>
    <recommendedName>
        <fullName evidence="5">PepSY domain-containing protein</fullName>
    </recommendedName>
</protein>
<dbReference type="Proteomes" id="UP000824260">
    <property type="component" value="Unassembled WGS sequence"/>
</dbReference>
<accession>A0A9D0ZNP6</accession>
<evidence type="ECO:0000256" key="1">
    <source>
        <dbReference type="SAM" id="MobiDB-lite"/>
    </source>
</evidence>
<reference evidence="3" key="1">
    <citation type="submission" date="2020-10" db="EMBL/GenBank/DDBJ databases">
        <authorList>
            <person name="Gilroy R."/>
        </authorList>
    </citation>
    <scope>NUCLEOTIDE SEQUENCE</scope>
    <source>
        <strain evidence="3">ChiSjej6B24-2974</strain>
    </source>
</reference>
<name>A0A9D0ZNP6_9FIRM</name>
<feature type="compositionally biased region" description="Basic and acidic residues" evidence="1">
    <location>
        <begin position="46"/>
        <end position="56"/>
    </location>
</feature>
<proteinExistence type="predicted"/>
<organism evidence="3 4">
    <name type="scientific">Candidatus Pullichristensenella stercorigallinarum</name>
    <dbReference type="NCBI Taxonomy" id="2840909"/>
    <lineage>
        <taxon>Bacteria</taxon>
        <taxon>Bacillati</taxon>
        <taxon>Bacillota</taxon>
        <taxon>Clostridia</taxon>
        <taxon>Candidatus Pullichristensenella</taxon>
    </lineage>
</organism>
<dbReference type="AlphaFoldDB" id="A0A9D0ZNP6"/>
<keyword evidence="2" id="KW-0732">Signal</keyword>
<dbReference type="PROSITE" id="PS51257">
    <property type="entry name" value="PROKAR_LIPOPROTEIN"/>
    <property type="match status" value="1"/>
</dbReference>
<evidence type="ECO:0000256" key="2">
    <source>
        <dbReference type="SAM" id="SignalP"/>
    </source>
</evidence>
<feature type="non-terminal residue" evidence="3">
    <location>
        <position position="243"/>
    </location>
</feature>